<organism evidence="1 2">
    <name type="scientific">Racocetra fulgida</name>
    <dbReference type="NCBI Taxonomy" id="60492"/>
    <lineage>
        <taxon>Eukaryota</taxon>
        <taxon>Fungi</taxon>
        <taxon>Fungi incertae sedis</taxon>
        <taxon>Mucoromycota</taxon>
        <taxon>Glomeromycotina</taxon>
        <taxon>Glomeromycetes</taxon>
        <taxon>Diversisporales</taxon>
        <taxon>Gigasporaceae</taxon>
        <taxon>Racocetra</taxon>
    </lineage>
</organism>
<evidence type="ECO:0000313" key="1">
    <source>
        <dbReference type="EMBL" id="CAG8522464.1"/>
    </source>
</evidence>
<dbReference type="InterPro" id="IPR045119">
    <property type="entry name" value="SUN1-5"/>
</dbReference>
<dbReference type="Proteomes" id="UP000789396">
    <property type="component" value="Unassembled WGS sequence"/>
</dbReference>
<name>A0A9N9A7Y9_9GLOM</name>
<accession>A0A9N9A7Y9</accession>
<dbReference type="GO" id="GO:0043495">
    <property type="term" value="F:protein-membrane adaptor activity"/>
    <property type="evidence" value="ECO:0007669"/>
    <property type="project" value="TreeGrafter"/>
</dbReference>
<dbReference type="OrthoDB" id="342281at2759"/>
<dbReference type="PANTHER" id="PTHR12911">
    <property type="entry name" value="SAD1/UNC-84-LIKE PROTEIN-RELATED"/>
    <property type="match status" value="1"/>
</dbReference>
<dbReference type="Gene3D" id="2.60.120.260">
    <property type="entry name" value="Galactose-binding domain-like"/>
    <property type="match status" value="1"/>
</dbReference>
<proteinExistence type="predicted"/>
<dbReference type="PANTHER" id="PTHR12911:SF8">
    <property type="entry name" value="KLAROID PROTEIN-RELATED"/>
    <property type="match status" value="1"/>
</dbReference>
<feature type="non-terminal residue" evidence="1">
    <location>
        <position position="133"/>
    </location>
</feature>
<evidence type="ECO:0000313" key="2">
    <source>
        <dbReference type="Proteomes" id="UP000789396"/>
    </source>
</evidence>
<gene>
    <name evidence="1" type="ORF">RFULGI_LOCUS3417</name>
</gene>
<protein>
    <submittedName>
        <fullName evidence="1">13663_t:CDS:1</fullName>
    </submittedName>
</protein>
<dbReference type="GO" id="GO:0034993">
    <property type="term" value="C:meiotic nuclear membrane microtubule tethering complex"/>
    <property type="evidence" value="ECO:0007669"/>
    <property type="project" value="TreeGrafter"/>
</dbReference>
<dbReference type="AlphaFoldDB" id="A0A9N9A7Y9"/>
<keyword evidence="2" id="KW-1185">Reference proteome</keyword>
<reference evidence="1" key="1">
    <citation type="submission" date="2021-06" db="EMBL/GenBank/DDBJ databases">
        <authorList>
            <person name="Kallberg Y."/>
            <person name="Tangrot J."/>
            <person name="Rosling A."/>
        </authorList>
    </citation>
    <scope>NUCLEOTIDE SEQUENCE</scope>
    <source>
        <strain evidence="1">IN212</strain>
    </source>
</reference>
<comment type="caution">
    <text evidence="1">The sequence shown here is derived from an EMBL/GenBank/DDBJ whole genome shotgun (WGS) entry which is preliminary data.</text>
</comment>
<sequence length="133" mass="14809">MQDPVPHIDSHNFTQGPVFHNDTRVPLLDTNSHEAIQVPCINSYAVQEYAKPETRLVPNYALLSGGARVIPHMTSNEYVSYPEEFVKRQVSKMFNIKSIQSKPAKIVLTSNNEAGNCFCFTGTHGQLAIHLIG</sequence>
<dbReference type="EMBL" id="CAJVPZ010002978">
    <property type="protein sequence ID" value="CAG8522464.1"/>
    <property type="molecule type" value="Genomic_DNA"/>
</dbReference>